<evidence type="ECO:0000313" key="6">
    <source>
        <dbReference type="Proteomes" id="UP001180845"/>
    </source>
</evidence>
<dbReference type="SUPFAM" id="SSF53720">
    <property type="entry name" value="ALDH-like"/>
    <property type="match status" value="1"/>
</dbReference>
<accession>A0AAE3ZHC7</accession>
<evidence type="ECO:0000259" key="4">
    <source>
        <dbReference type="Pfam" id="PF00171"/>
    </source>
</evidence>
<reference evidence="5" key="1">
    <citation type="submission" date="2023-07" db="EMBL/GenBank/DDBJ databases">
        <title>Sequencing the genomes of 1000 actinobacteria strains.</title>
        <authorList>
            <person name="Klenk H.-P."/>
        </authorList>
    </citation>
    <scope>NUCLEOTIDE SEQUENCE</scope>
    <source>
        <strain evidence="5">DSM 45977</strain>
    </source>
</reference>
<dbReference type="Gene3D" id="3.40.605.10">
    <property type="entry name" value="Aldehyde Dehydrogenase, Chain A, domain 1"/>
    <property type="match status" value="1"/>
</dbReference>
<dbReference type="CDD" id="cd07100">
    <property type="entry name" value="ALDH_SSADH1_GabD1"/>
    <property type="match status" value="1"/>
</dbReference>
<dbReference type="Proteomes" id="UP001180845">
    <property type="component" value="Unassembled WGS sequence"/>
</dbReference>
<dbReference type="InterPro" id="IPR047110">
    <property type="entry name" value="GABD/Sad-like"/>
</dbReference>
<dbReference type="PANTHER" id="PTHR43217:SF1">
    <property type="entry name" value="SUCCINATE SEMIALDEHYDE DEHYDROGENASE [NAD(P)+] SAD"/>
    <property type="match status" value="1"/>
</dbReference>
<organism evidence="5 6">
    <name type="scientific">Haloactinomyces albus</name>
    <dbReference type="NCBI Taxonomy" id="1352928"/>
    <lineage>
        <taxon>Bacteria</taxon>
        <taxon>Bacillati</taxon>
        <taxon>Actinomycetota</taxon>
        <taxon>Actinomycetes</taxon>
        <taxon>Actinopolysporales</taxon>
        <taxon>Actinopolysporaceae</taxon>
        <taxon>Haloactinomyces</taxon>
    </lineage>
</organism>
<dbReference type="Gene3D" id="3.40.309.10">
    <property type="entry name" value="Aldehyde Dehydrogenase, Chain A, domain 2"/>
    <property type="match status" value="1"/>
</dbReference>
<comment type="caution">
    <text evidence="5">The sequence shown here is derived from an EMBL/GenBank/DDBJ whole genome shotgun (WGS) entry which is preliminary data.</text>
</comment>
<dbReference type="GO" id="GO:0102810">
    <property type="term" value="F:glutarate-semialdehyde dehydrogenase (NADP+) activity"/>
    <property type="evidence" value="ECO:0007669"/>
    <property type="project" value="UniProtKB-EC"/>
</dbReference>
<dbReference type="EMBL" id="JAVDXW010000001">
    <property type="protein sequence ID" value="MDR7303638.1"/>
    <property type="molecule type" value="Genomic_DNA"/>
</dbReference>
<evidence type="ECO:0000256" key="3">
    <source>
        <dbReference type="ARBA" id="ARBA00023002"/>
    </source>
</evidence>
<evidence type="ECO:0000256" key="1">
    <source>
        <dbReference type="ARBA" id="ARBA00009986"/>
    </source>
</evidence>
<evidence type="ECO:0000313" key="5">
    <source>
        <dbReference type="EMBL" id="MDR7303638.1"/>
    </source>
</evidence>
<keyword evidence="6" id="KW-1185">Reference proteome</keyword>
<proteinExistence type="inferred from homology"/>
<dbReference type="GO" id="GO:0036243">
    <property type="term" value="F:succinate-semialdehyde dehydrogenase (NADP+) activity"/>
    <property type="evidence" value="ECO:0007669"/>
    <property type="project" value="UniProtKB-EC"/>
</dbReference>
<dbReference type="GO" id="GO:0004777">
    <property type="term" value="F:succinate-semialdehyde dehydrogenase (NAD+) activity"/>
    <property type="evidence" value="ECO:0007669"/>
    <property type="project" value="TreeGrafter"/>
</dbReference>
<dbReference type="PANTHER" id="PTHR43217">
    <property type="entry name" value="SUCCINATE SEMIALDEHYDE DEHYDROGENASE [NAD(P)+] SAD"/>
    <property type="match status" value="1"/>
</dbReference>
<dbReference type="FunFam" id="3.40.605.10:FF:000012">
    <property type="entry name" value="NAD-dependent succinate-semialdehyde dehydrogenase"/>
    <property type="match status" value="1"/>
</dbReference>
<sequence>MTILSSNPATEVELARFDPHTAADVDAALDAAVAAQRRWRFRAITERVALLRAVARVLREGRSRYAQLITSEMGKPITEAEAEIEKCAATCEHYAEHAPEYLADRPVRTETGEAAVLHDPLGVVLAVMPWNYPFWQFFRFAAPALAAGNGAILKHANNVPQCALAIEEVLQQAGILEGLCRTLLVEVPAVAELIADDRIAAVTLTGSTEAGAIVAGQAGSALKKQVLELGGSDPFLVLADADIPTAATTAAKARFINVGQSCVNAKRFLVEEAVADEFVTAFADAVAALKVGDPADRRTAIGPMARANLRGALHNQVQRSVEAGATLLTGGEPLQGSGFFYPPTILDHVAPGMAAFDEETFGPLAAITRVTDAEEAVTLANRTEFGLGAAVWSSDLDRARRIAREIDAGAVFINGMVASEARLPFGGIKKSGYGRELGADGIREFVNVKTLRTGTEKP</sequence>
<dbReference type="FunFam" id="3.40.309.10:FF:000010">
    <property type="entry name" value="Gamma-aminobutyraldehyde dehydrogenase"/>
    <property type="match status" value="1"/>
</dbReference>
<dbReference type="GO" id="GO:0004030">
    <property type="term" value="F:aldehyde dehydrogenase [NAD(P)+] activity"/>
    <property type="evidence" value="ECO:0007669"/>
    <property type="project" value="InterPro"/>
</dbReference>
<dbReference type="EC" id="1.2.1.20" evidence="5"/>
<keyword evidence="3 5" id="KW-0560">Oxidoreductase</keyword>
<protein>
    <submittedName>
        <fullName evidence="5">Succinate-semialdehyde dehydrogenase/glutarate-semialdehyde dehydrogenase</fullName>
        <ecNumber evidence="5">1.2.1.16</ecNumber>
        <ecNumber evidence="5">1.2.1.20</ecNumber>
        <ecNumber evidence="5">1.2.1.79</ecNumber>
    </submittedName>
</protein>
<dbReference type="AlphaFoldDB" id="A0AAE3ZHC7"/>
<dbReference type="EC" id="1.2.1.16" evidence="5"/>
<dbReference type="InterPro" id="IPR016161">
    <property type="entry name" value="Ald_DH/histidinol_DH"/>
</dbReference>
<dbReference type="InterPro" id="IPR016162">
    <property type="entry name" value="Ald_DH_N"/>
</dbReference>
<evidence type="ECO:0000256" key="2">
    <source>
        <dbReference type="ARBA" id="ARBA00022857"/>
    </source>
</evidence>
<gene>
    <name evidence="5" type="ORF">JOF55_003819</name>
</gene>
<dbReference type="InterPro" id="IPR016163">
    <property type="entry name" value="Ald_DH_C"/>
</dbReference>
<dbReference type="Pfam" id="PF00171">
    <property type="entry name" value="Aldedh"/>
    <property type="match status" value="1"/>
</dbReference>
<name>A0AAE3ZHC7_9ACTN</name>
<dbReference type="InterPro" id="IPR015590">
    <property type="entry name" value="Aldehyde_DH_dom"/>
</dbReference>
<dbReference type="EC" id="1.2.1.79" evidence="5"/>
<dbReference type="RefSeq" id="WP_310276079.1">
    <property type="nucleotide sequence ID" value="NZ_JAVDXW010000001.1"/>
</dbReference>
<keyword evidence="2" id="KW-0521">NADP</keyword>
<comment type="similarity">
    <text evidence="1">Belongs to the aldehyde dehydrogenase family.</text>
</comment>
<feature type="domain" description="Aldehyde dehydrogenase" evidence="4">
    <location>
        <begin position="4"/>
        <end position="450"/>
    </location>
</feature>
<dbReference type="InterPro" id="IPR044148">
    <property type="entry name" value="ALDH_GabD1-like"/>
</dbReference>